<dbReference type="InterPro" id="IPR029058">
    <property type="entry name" value="AB_hydrolase_fold"/>
</dbReference>
<accession>A0A1W1XSP4</accession>
<dbReference type="OrthoDB" id="9813296at2"/>
<organism evidence="3 4">
    <name type="scientific">Desulfacinum hydrothermale DSM 13146</name>
    <dbReference type="NCBI Taxonomy" id="1121390"/>
    <lineage>
        <taxon>Bacteria</taxon>
        <taxon>Pseudomonadati</taxon>
        <taxon>Thermodesulfobacteriota</taxon>
        <taxon>Syntrophobacteria</taxon>
        <taxon>Syntrophobacterales</taxon>
        <taxon>Syntrophobacteraceae</taxon>
        <taxon>Desulfacinum</taxon>
    </lineage>
</organism>
<dbReference type="EMBL" id="FWXF01000019">
    <property type="protein sequence ID" value="SMC26907.1"/>
    <property type="molecule type" value="Genomic_DNA"/>
</dbReference>
<evidence type="ECO:0000313" key="4">
    <source>
        <dbReference type="Proteomes" id="UP000192783"/>
    </source>
</evidence>
<evidence type="ECO:0000256" key="1">
    <source>
        <dbReference type="ARBA" id="ARBA00022801"/>
    </source>
</evidence>
<gene>
    <name evidence="3" type="ORF">SAMN02746041_02807</name>
</gene>
<dbReference type="InterPro" id="IPR022742">
    <property type="entry name" value="Hydrolase_4"/>
</dbReference>
<feature type="domain" description="Serine aminopeptidase S33" evidence="2">
    <location>
        <begin position="27"/>
        <end position="139"/>
    </location>
</feature>
<keyword evidence="1" id="KW-0378">Hydrolase</keyword>
<dbReference type="InterPro" id="IPR052382">
    <property type="entry name" value="ABHD10_acyl-thioesterase"/>
</dbReference>
<dbReference type="PANTHER" id="PTHR16138:SF7">
    <property type="entry name" value="PALMITOYL-PROTEIN THIOESTERASE ABHD10, MITOCHONDRIAL"/>
    <property type="match status" value="1"/>
</dbReference>
<sequence>MEIRTSRGVLPAMLHLSPQALKEGASPFPLVVCCHGMLSSMQSAKLVAVAERLAHQGLSALRFDFTGCGRNESAFGESLVGSRVEDLEEVLDWVEKEWGAGPVGLFGSSLGGFVSLVVASRDPHRVGAVVTWAAPCSLWGLLAHKTLPRPSTPTWPSSLALGEPATVPESPGLTRVLVAHGIQDELVPWSHAVDIYGRLGEPKRLWLLEEGDHRFLDEAVRKKLLAATVEWFQEYLQPPELG</sequence>
<dbReference type="PANTHER" id="PTHR16138">
    <property type="entry name" value="MYCOPHENOLIC ACID ACYL-GLUCURONIDE ESTERASE, MITOCHONDRIAL"/>
    <property type="match status" value="1"/>
</dbReference>
<name>A0A1W1XSP4_9BACT</name>
<dbReference type="AlphaFoldDB" id="A0A1W1XSP4"/>
<keyword evidence="4" id="KW-1185">Reference proteome</keyword>
<dbReference type="Gene3D" id="3.40.50.1820">
    <property type="entry name" value="alpha/beta hydrolase"/>
    <property type="match status" value="1"/>
</dbReference>
<dbReference type="Proteomes" id="UP000192783">
    <property type="component" value="Unassembled WGS sequence"/>
</dbReference>
<proteinExistence type="predicted"/>
<dbReference type="STRING" id="1121390.SAMN02746041_02807"/>
<dbReference type="SUPFAM" id="SSF53474">
    <property type="entry name" value="alpha/beta-Hydrolases"/>
    <property type="match status" value="1"/>
</dbReference>
<dbReference type="GO" id="GO:0004553">
    <property type="term" value="F:hydrolase activity, hydrolyzing O-glycosyl compounds"/>
    <property type="evidence" value="ECO:0007669"/>
    <property type="project" value="TreeGrafter"/>
</dbReference>
<evidence type="ECO:0000313" key="3">
    <source>
        <dbReference type="EMBL" id="SMC26907.1"/>
    </source>
</evidence>
<dbReference type="Pfam" id="PF12146">
    <property type="entry name" value="Hydrolase_4"/>
    <property type="match status" value="1"/>
</dbReference>
<reference evidence="3 4" key="1">
    <citation type="submission" date="2017-04" db="EMBL/GenBank/DDBJ databases">
        <authorList>
            <person name="Afonso C.L."/>
            <person name="Miller P.J."/>
            <person name="Scott M.A."/>
            <person name="Spackman E."/>
            <person name="Goraichik I."/>
            <person name="Dimitrov K.M."/>
            <person name="Suarez D.L."/>
            <person name="Swayne D.E."/>
        </authorList>
    </citation>
    <scope>NUCLEOTIDE SEQUENCE [LARGE SCALE GENOMIC DNA]</scope>
    <source>
        <strain evidence="3 4">DSM 13146</strain>
    </source>
</reference>
<evidence type="ECO:0000259" key="2">
    <source>
        <dbReference type="Pfam" id="PF12146"/>
    </source>
</evidence>
<protein>
    <recommendedName>
        <fullName evidence="2">Serine aminopeptidase S33 domain-containing protein</fullName>
    </recommendedName>
</protein>